<proteinExistence type="predicted"/>
<dbReference type="EMBL" id="OW152821">
    <property type="protein sequence ID" value="CAH2076001.1"/>
    <property type="molecule type" value="Genomic_DNA"/>
</dbReference>
<evidence type="ECO:0008006" key="3">
    <source>
        <dbReference type="Google" id="ProtNLM"/>
    </source>
</evidence>
<accession>A0ABN8J9J9</accession>
<protein>
    <recommendedName>
        <fullName evidence="3">Ribosomal protein S7</fullName>
    </recommendedName>
</protein>
<keyword evidence="2" id="KW-1185">Reference proteome</keyword>
<evidence type="ECO:0000313" key="1">
    <source>
        <dbReference type="EMBL" id="CAH2076001.1"/>
    </source>
</evidence>
<sequence>MAGDQNYTLWRTLPSLNTSKKRAGNWIAPGPLISGLHFNEPALGARSKREKMIILTIIAYRARRLQFRKIRALIRSAPDLNTGADIGSSYADQRAERDAGSSYLKRAAAISRRSQ</sequence>
<reference evidence="1" key="1">
    <citation type="submission" date="2022-03" db="EMBL/GenBank/DDBJ databases">
        <authorList>
            <person name="Martin H S."/>
        </authorList>
    </citation>
    <scope>NUCLEOTIDE SEQUENCE</scope>
</reference>
<organism evidence="1 2">
    <name type="scientific">Iphiclides podalirius</name>
    <name type="common">scarce swallowtail</name>
    <dbReference type="NCBI Taxonomy" id="110791"/>
    <lineage>
        <taxon>Eukaryota</taxon>
        <taxon>Metazoa</taxon>
        <taxon>Ecdysozoa</taxon>
        <taxon>Arthropoda</taxon>
        <taxon>Hexapoda</taxon>
        <taxon>Insecta</taxon>
        <taxon>Pterygota</taxon>
        <taxon>Neoptera</taxon>
        <taxon>Endopterygota</taxon>
        <taxon>Lepidoptera</taxon>
        <taxon>Glossata</taxon>
        <taxon>Ditrysia</taxon>
        <taxon>Papilionoidea</taxon>
        <taxon>Papilionidae</taxon>
        <taxon>Papilioninae</taxon>
        <taxon>Iphiclides</taxon>
    </lineage>
</organism>
<gene>
    <name evidence="1" type="ORF">IPOD504_LOCUS17088</name>
</gene>
<name>A0ABN8J9J9_9NEOP</name>
<evidence type="ECO:0000313" key="2">
    <source>
        <dbReference type="Proteomes" id="UP000837857"/>
    </source>
</evidence>
<feature type="non-terminal residue" evidence="1">
    <location>
        <position position="115"/>
    </location>
</feature>
<dbReference type="Proteomes" id="UP000837857">
    <property type="component" value="Chromosome 9"/>
</dbReference>